<sequence length="90" mass="9716">MADCVQNFPSSRFLIFCLFALNIIGRINFQGLGILTWRTGTVAFAIGKCVAGSDVNIYVTQVIVSSTAFVTPQQVVVCQNLSRLFLGLAA</sequence>
<evidence type="ECO:0000313" key="2">
    <source>
        <dbReference type="EMBL" id="KAK3777772.1"/>
    </source>
</evidence>
<dbReference type="AlphaFoldDB" id="A0AAE0ZYT3"/>
<keyword evidence="3" id="KW-1185">Reference proteome</keyword>
<keyword evidence="1" id="KW-0812">Transmembrane</keyword>
<gene>
    <name evidence="2" type="ORF">RRG08_038022</name>
</gene>
<proteinExistence type="predicted"/>
<comment type="caution">
    <text evidence="2">The sequence shown here is derived from an EMBL/GenBank/DDBJ whole genome shotgun (WGS) entry which is preliminary data.</text>
</comment>
<protein>
    <submittedName>
        <fullName evidence="2">Uncharacterized protein</fullName>
    </submittedName>
</protein>
<keyword evidence="1" id="KW-1133">Transmembrane helix</keyword>
<keyword evidence="1" id="KW-0472">Membrane</keyword>
<evidence type="ECO:0000313" key="3">
    <source>
        <dbReference type="Proteomes" id="UP001283361"/>
    </source>
</evidence>
<evidence type="ECO:0000256" key="1">
    <source>
        <dbReference type="SAM" id="Phobius"/>
    </source>
</evidence>
<dbReference type="EMBL" id="JAWDGP010003058">
    <property type="protein sequence ID" value="KAK3777772.1"/>
    <property type="molecule type" value="Genomic_DNA"/>
</dbReference>
<organism evidence="2 3">
    <name type="scientific">Elysia crispata</name>
    <name type="common">lettuce slug</name>
    <dbReference type="NCBI Taxonomy" id="231223"/>
    <lineage>
        <taxon>Eukaryota</taxon>
        <taxon>Metazoa</taxon>
        <taxon>Spiralia</taxon>
        <taxon>Lophotrochozoa</taxon>
        <taxon>Mollusca</taxon>
        <taxon>Gastropoda</taxon>
        <taxon>Heterobranchia</taxon>
        <taxon>Euthyneura</taxon>
        <taxon>Panpulmonata</taxon>
        <taxon>Sacoglossa</taxon>
        <taxon>Placobranchoidea</taxon>
        <taxon>Plakobranchidae</taxon>
        <taxon>Elysia</taxon>
    </lineage>
</organism>
<reference evidence="2" key="1">
    <citation type="journal article" date="2023" name="G3 (Bethesda)">
        <title>A reference genome for the long-term kleptoplast-retaining sea slug Elysia crispata morphotype clarki.</title>
        <authorList>
            <person name="Eastman K.E."/>
            <person name="Pendleton A.L."/>
            <person name="Shaikh M.A."/>
            <person name="Suttiyut T."/>
            <person name="Ogas R."/>
            <person name="Tomko P."/>
            <person name="Gavelis G."/>
            <person name="Widhalm J.R."/>
            <person name="Wisecaver J.H."/>
        </authorList>
    </citation>
    <scope>NUCLEOTIDE SEQUENCE</scope>
    <source>
        <strain evidence="2">ECLA1</strain>
    </source>
</reference>
<dbReference type="Proteomes" id="UP001283361">
    <property type="component" value="Unassembled WGS sequence"/>
</dbReference>
<feature type="transmembrane region" description="Helical" evidence="1">
    <location>
        <begin position="12"/>
        <end position="29"/>
    </location>
</feature>
<accession>A0AAE0ZYT3</accession>
<name>A0AAE0ZYT3_9GAST</name>